<dbReference type="PROSITE" id="PS00455">
    <property type="entry name" value="AMP_BINDING"/>
    <property type="match status" value="1"/>
</dbReference>
<feature type="domain" description="AMP-dependent synthetase/ligase" evidence="3">
    <location>
        <begin position="16"/>
        <end position="366"/>
    </location>
</feature>
<dbReference type="InterPro" id="IPR000873">
    <property type="entry name" value="AMP-dep_synth/lig_dom"/>
</dbReference>
<evidence type="ECO:0000259" key="3">
    <source>
        <dbReference type="Pfam" id="PF00501"/>
    </source>
</evidence>
<name>A0ABR8UB09_9BACL</name>
<gene>
    <name evidence="5" type="ORF">H9649_09160</name>
</gene>
<dbReference type="InterPro" id="IPR042099">
    <property type="entry name" value="ANL_N_sf"/>
</dbReference>
<dbReference type="PRINTS" id="PR00154">
    <property type="entry name" value="AMPBINDING"/>
</dbReference>
<dbReference type="GO" id="GO:0016874">
    <property type="term" value="F:ligase activity"/>
    <property type="evidence" value="ECO:0007669"/>
    <property type="project" value="UniProtKB-KW"/>
</dbReference>
<dbReference type="InterPro" id="IPR020459">
    <property type="entry name" value="AMP-binding"/>
</dbReference>
<dbReference type="Proteomes" id="UP000626786">
    <property type="component" value="Unassembled WGS sequence"/>
</dbReference>
<evidence type="ECO:0000256" key="2">
    <source>
        <dbReference type="ARBA" id="ARBA00022598"/>
    </source>
</evidence>
<evidence type="ECO:0000259" key="4">
    <source>
        <dbReference type="Pfam" id="PF13193"/>
    </source>
</evidence>
<dbReference type="EMBL" id="JACSQN010000007">
    <property type="protein sequence ID" value="MBD7984749.1"/>
    <property type="molecule type" value="Genomic_DNA"/>
</dbReference>
<dbReference type="InterPro" id="IPR020845">
    <property type="entry name" value="AMP-binding_CS"/>
</dbReference>
<dbReference type="CDD" id="cd17631">
    <property type="entry name" value="FACL_FadD13-like"/>
    <property type="match status" value="1"/>
</dbReference>
<dbReference type="PANTHER" id="PTHR43201">
    <property type="entry name" value="ACYL-COA SYNTHETASE"/>
    <property type="match status" value="1"/>
</dbReference>
<dbReference type="InterPro" id="IPR025110">
    <property type="entry name" value="AMP-bd_C"/>
</dbReference>
<sequence length="505" mass="56241">MNEGENALNLTEQLKVHAETNPEKVFTSYNGREWTYGEFYNKAQKVAGHFQAKGYEKGDIIALYSLNSDLFLVCYFGIQLGGFTVMPVNTKLAPPEVEYIFNHSEAKAVIYDNKLSEVISESKHSFAEKLSMDYLINNILQDSAISFQPVKMDSNDTAVVMYTSGTTGKPKGVMLTHFNLMATAEIWSESMSITDEDRMLISTPLFHCAACHVFMNPVMHKGGTVIIEEAFSPKGTVALLQNTSPTMFFGVPAMYTILLNMPDIHEHDLSSLRLFCYGAAPMPYEMVKKLKEAFPNVKVQNLYGQTENTPAATTLKDHLALEKIGSVGEALPRTEILVVDEFGESLPTGQVGEIVMSGPQVMKGYLKDEDETRRAIRNGWLYSGDLGRLDADGLLYIVDRKKDMIIRGGENVYPVEVEEVLYQIPEVLEAAVLGIPHEVLGEVPKAYVVMKDGKSVSESEILNYCAKQLAKFKVPVEIEYMDELPRNASGKVLKQTLRTHANVAR</sequence>
<dbReference type="Gene3D" id="3.30.300.30">
    <property type="match status" value="1"/>
</dbReference>
<dbReference type="Gene3D" id="3.40.50.12780">
    <property type="entry name" value="N-terminal domain of ligase-like"/>
    <property type="match status" value="1"/>
</dbReference>
<proteinExistence type="inferred from homology"/>
<dbReference type="PANTHER" id="PTHR43201:SF5">
    <property type="entry name" value="MEDIUM-CHAIN ACYL-COA LIGASE ACSF2, MITOCHONDRIAL"/>
    <property type="match status" value="1"/>
</dbReference>
<evidence type="ECO:0000256" key="1">
    <source>
        <dbReference type="ARBA" id="ARBA00006432"/>
    </source>
</evidence>
<accession>A0ABR8UB09</accession>
<reference evidence="5 6" key="1">
    <citation type="submission" date="2020-08" db="EMBL/GenBank/DDBJ databases">
        <title>A Genomic Blueprint of the Chicken Gut Microbiome.</title>
        <authorList>
            <person name="Gilroy R."/>
            <person name="Ravi A."/>
            <person name="Getino M."/>
            <person name="Pursley I."/>
            <person name="Horton D.L."/>
            <person name="Alikhan N.-F."/>
            <person name="Baker D."/>
            <person name="Gharbi K."/>
            <person name="Hall N."/>
            <person name="Watson M."/>
            <person name="Adriaenssens E.M."/>
            <person name="Foster-Nyarko E."/>
            <person name="Jarju S."/>
            <person name="Secka A."/>
            <person name="Antonio M."/>
            <person name="Oren A."/>
            <person name="Chaudhuri R."/>
            <person name="La Ragione R.M."/>
            <person name="Hildebrand F."/>
            <person name="Pallen M.J."/>
        </authorList>
    </citation>
    <scope>NUCLEOTIDE SEQUENCE [LARGE SCALE GENOMIC DNA]</scope>
    <source>
        <strain evidence="5 6">Sa2YVA2</strain>
    </source>
</reference>
<comment type="similarity">
    <text evidence="1">Belongs to the ATP-dependent AMP-binding enzyme family.</text>
</comment>
<keyword evidence="6" id="KW-1185">Reference proteome</keyword>
<protein>
    <submittedName>
        <fullName evidence="5">Long-chain-fatty-acid--CoA ligase</fullName>
    </submittedName>
</protein>
<feature type="domain" description="AMP-binding enzyme C-terminal" evidence="4">
    <location>
        <begin position="416"/>
        <end position="491"/>
    </location>
</feature>
<evidence type="ECO:0000313" key="6">
    <source>
        <dbReference type="Proteomes" id="UP000626786"/>
    </source>
</evidence>
<comment type="caution">
    <text evidence="5">The sequence shown here is derived from an EMBL/GenBank/DDBJ whole genome shotgun (WGS) entry which is preliminary data.</text>
</comment>
<evidence type="ECO:0000313" key="5">
    <source>
        <dbReference type="EMBL" id="MBD7984749.1"/>
    </source>
</evidence>
<dbReference type="NCBIfam" id="NF004837">
    <property type="entry name" value="PRK06187.1"/>
    <property type="match status" value="1"/>
</dbReference>
<dbReference type="Pfam" id="PF00501">
    <property type="entry name" value="AMP-binding"/>
    <property type="match status" value="1"/>
</dbReference>
<organism evidence="5 6">
    <name type="scientific">Sporosarcina quadrami</name>
    <dbReference type="NCBI Taxonomy" id="2762234"/>
    <lineage>
        <taxon>Bacteria</taxon>
        <taxon>Bacillati</taxon>
        <taxon>Bacillota</taxon>
        <taxon>Bacilli</taxon>
        <taxon>Bacillales</taxon>
        <taxon>Caryophanaceae</taxon>
        <taxon>Sporosarcina</taxon>
    </lineage>
</organism>
<dbReference type="Pfam" id="PF13193">
    <property type="entry name" value="AMP-binding_C"/>
    <property type="match status" value="1"/>
</dbReference>
<dbReference type="InterPro" id="IPR045851">
    <property type="entry name" value="AMP-bd_C_sf"/>
</dbReference>
<dbReference type="SUPFAM" id="SSF56801">
    <property type="entry name" value="Acetyl-CoA synthetase-like"/>
    <property type="match status" value="1"/>
</dbReference>
<keyword evidence="2 5" id="KW-0436">Ligase</keyword>